<protein>
    <submittedName>
        <fullName evidence="5 6">Pentatricopeptide repeat-containing protein At4g39952, mitochondrial</fullName>
    </submittedName>
</protein>
<accession>A0A1U8ANA9</accession>
<dbReference type="InterPro" id="IPR011990">
    <property type="entry name" value="TPR-like_helical_dom_sf"/>
</dbReference>
<dbReference type="RefSeq" id="XP_010269302.1">
    <property type="nucleotide sequence ID" value="XM_010271000.2"/>
</dbReference>
<dbReference type="FunFam" id="1.25.40.10:FF:000090">
    <property type="entry name" value="Pentatricopeptide repeat-containing protein, chloroplastic"/>
    <property type="match status" value="1"/>
</dbReference>
<evidence type="ECO:0000313" key="7">
    <source>
        <dbReference type="RefSeq" id="XP_010269297.1"/>
    </source>
</evidence>
<dbReference type="RefSeq" id="XP_010269298.1">
    <property type="nucleotide sequence ID" value="XM_010270996.2"/>
</dbReference>
<dbReference type="PANTHER" id="PTHR47926:SF397">
    <property type="entry name" value="(WILD MALAYSIAN BANANA) HYPOTHETICAL PROTEIN"/>
    <property type="match status" value="1"/>
</dbReference>
<dbReference type="eggNOG" id="KOG4197">
    <property type="taxonomic scope" value="Eukaryota"/>
</dbReference>
<dbReference type="RefSeq" id="XP_010269301.1">
    <property type="nucleotide sequence ID" value="XM_010270999.2"/>
</dbReference>
<evidence type="ECO:0000313" key="8">
    <source>
        <dbReference type="RefSeq" id="XP_010269298.1"/>
    </source>
</evidence>
<dbReference type="FunFam" id="1.25.40.10:FF:001227">
    <property type="entry name" value="Pentatricopeptide repeat-containing protein At1g26900, mitochondrial"/>
    <property type="match status" value="1"/>
</dbReference>
<evidence type="ECO:0000256" key="3">
    <source>
        <dbReference type="PROSITE-ProRule" id="PRU00708"/>
    </source>
</evidence>
<dbReference type="RefSeq" id="XP_010269295.1">
    <property type="nucleotide sequence ID" value="XM_010270993.2"/>
</dbReference>
<evidence type="ECO:0000313" key="5">
    <source>
        <dbReference type="RefSeq" id="XP_010269295.1"/>
    </source>
</evidence>
<evidence type="ECO:0000313" key="6">
    <source>
        <dbReference type="RefSeq" id="XP_010269296.1"/>
    </source>
</evidence>
<evidence type="ECO:0000313" key="12">
    <source>
        <dbReference type="RefSeq" id="XP_010269302.1"/>
    </source>
</evidence>
<dbReference type="RefSeq" id="XP_010269297.1">
    <property type="nucleotide sequence ID" value="XM_010270995.2"/>
</dbReference>
<dbReference type="InterPro" id="IPR002885">
    <property type="entry name" value="PPR_rpt"/>
</dbReference>
<organism evidence="4 11">
    <name type="scientific">Nelumbo nucifera</name>
    <name type="common">Sacred lotus</name>
    <dbReference type="NCBI Taxonomy" id="4432"/>
    <lineage>
        <taxon>Eukaryota</taxon>
        <taxon>Viridiplantae</taxon>
        <taxon>Streptophyta</taxon>
        <taxon>Embryophyta</taxon>
        <taxon>Tracheophyta</taxon>
        <taxon>Spermatophyta</taxon>
        <taxon>Magnoliopsida</taxon>
        <taxon>Proteales</taxon>
        <taxon>Nelumbonaceae</taxon>
        <taxon>Nelumbo</taxon>
    </lineage>
</organism>
<dbReference type="AlphaFoldDB" id="A0A1U8ANA9"/>
<sequence>MSVVKVNYLGKRISTILPLGIRSLSSKASSQNNYISHQLDLFLSNQVSDTQSLFQSHAFIITSGHSNNIFLAAKLISFYSFFNRIDFSKQVFYSVHPKDTFLWNSIIKSHFSNGEYSRALKFYDEMCNSSTPPTHFTIPMVVAACAELLALDHGKNIHGITLKLGLFYDNSAAGSSFVYMYSKCGEMGDASRMFDEIPFRDVISWTALVIGYVQNDENEKALGCVHEMHSSGTDEEKPNSRTIEGALQASGNLGALLEGKCLHGYAIKTGIGVSQVVNSSLFMMYSKCGTIEEAYSAFCELPVKDLISWTTIIGVYAKTRNIHECLDLFCEMLAAEIEPDWTIISCMLSRLGNSMRINEGKAFHGLVIRRNFTMNQMIINSLLAMYCKFGCMHLAGKLFHKFCGQDEESWNWMVFGYGKVGMEAKSLELFRKMHHLDLNYDLNSLVSVICSCSNLVATHLGQSLHCYVIKIGISENVSIANSLMGMYGKCNDMTMAWMIFSWMHRDVVTWNILISAYVHNGYCYEALILFDQMVSENMKPNSVTLVIVLSACAHLANLELGEKVHCYIKERGLECDLCLSTALVDMYVKCGQLGIAREIFTSLDKRDVISWNVMISGYGIHGDAKSAIEIFQQMEESGERPNALTFLSVLSACNHAGLIEEGKYLFGKMKEYCVSPTLKHYSCMVDLLGRSGNLREAEAMVLSMPIAPDGGVWGALLGACRMHNDVEMGERVAKWAIESDPGNDGYYVLLSNMYNSIGRWKDAEKVREMIKKNGVRKIAGWSVI</sequence>
<evidence type="ECO:0000256" key="2">
    <source>
        <dbReference type="ARBA" id="ARBA00061659"/>
    </source>
</evidence>
<dbReference type="RefSeq" id="XP_010269299.1">
    <property type="nucleotide sequence ID" value="XM_010270997.2"/>
</dbReference>
<dbReference type="GO" id="GO:0009451">
    <property type="term" value="P:RNA modification"/>
    <property type="evidence" value="ECO:0007669"/>
    <property type="project" value="InterPro"/>
</dbReference>
<dbReference type="Pfam" id="PF01535">
    <property type="entry name" value="PPR"/>
    <property type="match status" value="5"/>
</dbReference>
<evidence type="ECO:0000313" key="4">
    <source>
        <dbReference type="Proteomes" id="UP000189703"/>
    </source>
</evidence>
<gene>
    <name evidence="5 6 7 8 9 10 11 12" type="primary">LOC104606001</name>
</gene>
<dbReference type="KEGG" id="nnu:104606001"/>
<dbReference type="GO" id="GO:0003723">
    <property type="term" value="F:RNA binding"/>
    <property type="evidence" value="ECO:0007669"/>
    <property type="project" value="InterPro"/>
</dbReference>
<feature type="repeat" description="PPR" evidence="3">
    <location>
        <begin position="305"/>
        <end position="339"/>
    </location>
</feature>
<evidence type="ECO:0000313" key="9">
    <source>
        <dbReference type="RefSeq" id="XP_010269299.1"/>
    </source>
</evidence>
<keyword evidence="1" id="KW-0677">Repeat</keyword>
<dbReference type="STRING" id="4432.A0A1U8ANA9"/>
<dbReference type="OrthoDB" id="1882346at2759"/>
<dbReference type="SUPFAM" id="SSF48452">
    <property type="entry name" value="TPR-like"/>
    <property type="match status" value="1"/>
</dbReference>
<dbReference type="InterPro" id="IPR046960">
    <property type="entry name" value="PPR_At4g14850-like_plant"/>
</dbReference>
<dbReference type="PANTHER" id="PTHR47926">
    <property type="entry name" value="PENTATRICOPEPTIDE REPEAT-CONTAINING PROTEIN"/>
    <property type="match status" value="1"/>
</dbReference>
<name>A0A1U8ANA9_NELNU</name>
<keyword evidence="4" id="KW-1185">Reference proteome</keyword>
<dbReference type="FunFam" id="1.25.40.10:FF:000344">
    <property type="entry name" value="Pentatricopeptide repeat-containing protein"/>
    <property type="match status" value="1"/>
</dbReference>
<dbReference type="RefSeq" id="XP_010269300.1">
    <property type="nucleotide sequence ID" value="XM_010270998.2"/>
</dbReference>
<feature type="repeat" description="PPR" evidence="3">
    <location>
        <begin position="607"/>
        <end position="641"/>
    </location>
</feature>
<dbReference type="Pfam" id="PF13041">
    <property type="entry name" value="PPR_2"/>
    <property type="match status" value="3"/>
</dbReference>
<dbReference type="Proteomes" id="UP000189703">
    <property type="component" value="Unplaced"/>
</dbReference>
<dbReference type="NCBIfam" id="TIGR00756">
    <property type="entry name" value="PPR"/>
    <property type="match status" value="5"/>
</dbReference>
<dbReference type="RefSeq" id="XP_010269296.1">
    <property type="nucleotide sequence ID" value="XM_010270994.2"/>
</dbReference>
<evidence type="ECO:0000313" key="10">
    <source>
        <dbReference type="RefSeq" id="XP_010269300.1"/>
    </source>
</evidence>
<feature type="repeat" description="PPR" evidence="3">
    <location>
        <begin position="99"/>
        <end position="133"/>
    </location>
</feature>
<feature type="repeat" description="PPR" evidence="3">
    <location>
        <begin position="642"/>
        <end position="676"/>
    </location>
</feature>
<dbReference type="OMA" id="QSAHCYS"/>
<dbReference type="InterPro" id="IPR046848">
    <property type="entry name" value="E_motif"/>
</dbReference>
<dbReference type="Gene3D" id="1.25.40.10">
    <property type="entry name" value="Tetratricopeptide repeat domain"/>
    <property type="match status" value="6"/>
</dbReference>
<feature type="repeat" description="PPR" evidence="3">
    <location>
        <begin position="506"/>
        <end position="540"/>
    </location>
</feature>
<dbReference type="GeneID" id="104606001"/>
<reference evidence="5 6" key="1">
    <citation type="submission" date="2025-04" db="UniProtKB">
        <authorList>
            <consortium name="RefSeq"/>
        </authorList>
    </citation>
    <scope>IDENTIFICATION</scope>
</reference>
<dbReference type="PROSITE" id="PS51375">
    <property type="entry name" value="PPR"/>
    <property type="match status" value="6"/>
</dbReference>
<feature type="repeat" description="PPR" evidence="3">
    <location>
        <begin position="406"/>
        <end position="440"/>
    </location>
</feature>
<dbReference type="Pfam" id="PF20431">
    <property type="entry name" value="E_motif"/>
    <property type="match status" value="1"/>
</dbReference>
<evidence type="ECO:0000256" key="1">
    <source>
        <dbReference type="ARBA" id="ARBA00022737"/>
    </source>
</evidence>
<comment type="similarity">
    <text evidence="2">Belongs to the PPR family. PCMP-E subfamily.</text>
</comment>
<evidence type="ECO:0000313" key="11">
    <source>
        <dbReference type="RefSeq" id="XP_010269301.1"/>
    </source>
</evidence>
<proteinExistence type="inferred from homology"/>